<comment type="caution">
    <text evidence="2">The sequence shown here is derived from an EMBL/GenBank/DDBJ whole genome shotgun (WGS) entry which is preliminary data.</text>
</comment>
<dbReference type="EMBL" id="NPDV01000002">
    <property type="protein sequence ID" value="PJZ54712.1"/>
    <property type="molecule type" value="Genomic_DNA"/>
</dbReference>
<name>A0A2M9YT51_9LEPT</name>
<dbReference type="Proteomes" id="UP000232188">
    <property type="component" value="Unassembled WGS sequence"/>
</dbReference>
<dbReference type="AlphaFoldDB" id="A0A2M9YT51"/>
<sequence>MGGGGGLVGKNGRLSTITEKLSLQEESASPHSVGTPTKPGENSLSKKVPVVTTTFFCEMRAEPATRVEGDERLIGSES</sequence>
<proteinExistence type="predicted"/>
<gene>
    <name evidence="2" type="ORF">CH380_03070</name>
</gene>
<evidence type="ECO:0000256" key="1">
    <source>
        <dbReference type="SAM" id="MobiDB-lite"/>
    </source>
</evidence>
<feature type="region of interest" description="Disordered" evidence="1">
    <location>
        <begin position="1"/>
        <end position="47"/>
    </location>
</feature>
<evidence type="ECO:0000313" key="3">
    <source>
        <dbReference type="Proteomes" id="UP000232188"/>
    </source>
</evidence>
<protein>
    <submittedName>
        <fullName evidence="2">Uncharacterized protein</fullName>
    </submittedName>
</protein>
<organism evidence="2 3">
    <name type="scientific">Leptospira adleri</name>
    <dbReference type="NCBI Taxonomy" id="2023186"/>
    <lineage>
        <taxon>Bacteria</taxon>
        <taxon>Pseudomonadati</taxon>
        <taxon>Spirochaetota</taxon>
        <taxon>Spirochaetia</taxon>
        <taxon>Leptospirales</taxon>
        <taxon>Leptospiraceae</taxon>
        <taxon>Leptospira</taxon>
    </lineage>
</organism>
<accession>A0A2M9YT51</accession>
<reference evidence="2 3" key="1">
    <citation type="submission" date="2017-07" db="EMBL/GenBank/DDBJ databases">
        <title>Leptospira spp. isolated from tropical soils.</title>
        <authorList>
            <person name="Thibeaux R."/>
            <person name="Iraola G."/>
            <person name="Ferres I."/>
            <person name="Bierque E."/>
            <person name="Girault D."/>
            <person name="Soupe-Gilbert M.-E."/>
            <person name="Picardeau M."/>
            <person name="Goarant C."/>
        </authorList>
    </citation>
    <scope>NUCLEOTIDE SEQUENCE [LARGE SCALE GENOMIC DNA]</scope>
    <source>
        <strain evidence="2 3">FH2-B-C1</strain>
    </source>
</reference>
<evidence type="ECO:0000313" key="2">
    <source>
        <dbReference type="EMBL" id="PJZ54712.1"/>
    </source>
</evidence>
<feature type="compositionally biased region" description="Polar residues" evidence="1">
    <location>
        <begin position="13"/>
        <end position="47"/>
    </location>
</feature>